<feature type="transmembrane region" description="Helical" evidence="1">
    <location>
        <begin position="20"/>
        <end position="39"/>
    </location>
</feature>
<dbReference type="AlphaFoldDB" id="A0AAE1ZGA2"/>
<dbReference type="EMBL" id="JALJAT010000002">
    <property type="protein sequence ID" value="KAK4473029.1"/>
    <property type="molecule type" value="Genomic_DNA"/>
</dbReference>
<gene>
    <name evidence="2" type="ORF">MN116_004223</name>
</gene>
<protein>
    <submittedName>
        <fullName evidence="2">Uncharacterized protein</fullName>
    </submittedName>
</protein>
<accession>A0AAE1ZGA2</accession>
<keyword evidence="1" id="KW-0812">Transmembrane</keyword>
<keyword evidence="1" id="KW-1133">Transmembrane helix</keyword>
<proteinExistence type="predicted"/>
<reference evidence="2" key="1">
    <citation type="submission" date="2022-04" db="EMBL/GenBank/DDBJ databases">
        <authorList>
            <person name="Xu L."/>
            <person name="Lv Z."/>
        </authorList>
    </citation>
    <scope>NUCLEOTIDE SEQUENCE</scope>
    <source>
        <strain evidence="2">LV_2022a</strain>
    </source>
</reference>
<reference evidence="2" key="2">
    <citation type="journal article" date="2023" name="Infect Dis Poverty">
        <title>Chromosome-scale genome of the human blood fluke Schistosoma mekongi and its implications for public health.</title>
        <authorList>
            <person name="Zhou M."/>
            <person name="Xu L."/>
            <person name="Xu D."/>
            <person name="Chen W."/>
            <person name="Khan J."/>
            <person name="Hu Y."/>
            <person name="Huang H."/>
            <person name="Wei H."/>
            <person name="Zhang Y."/>
            <person name="Chusongsang P."/>
            <person name="Tanasarnprasert K."/>
            <person name="Hu X."/>
            <person name="Limpanont Y."/>
            <person name="Lv Z."/>
        </authorList>
    </citation>
    <scope>NUCLEOTIDE SEQUENCE</scope>
    <source>
        <strain evidence="2">LV_2022a</strain>
    </source>
</reference>
<sequence length="162" mass="19245">MSPETETHDYSTVDSDKIDIEMNFFTLYLTLIYLVVRVYSIPEPNIVKEHYYNLGKNYGRAHIERKPTSTPVHTIFHEKVNVSKRPEHPMLKYKDAKIDAYQYDDILKDFPRKQLEDEESPFRIILETLQSESVLPLWFVSPIYYLQEATARFVAYLISSMW</sequence>
<evidence type="ECO:0000256" key="1">
    <source>
        <dbReference type="SAM" id="Phobius"/>
    </source>
</evidence>
<name>A0AAE1ZGA2_SCHME</name>
<keyword evidence="3" id="KW-1185">Reference proteome</keyword>
<evidence type="ECO:0000313" key="3">
    <source>
        <dbReference type="Proteomes" id="UP001292079"/>
    </source>
</evidence>
<dbReference type="Proteomes" id="UP001292079">
    <property type="component" value="Unassembled WGS sequence"/>
</dbReference>
<organism evidence="2 3">
    <name type="scientific">Schistosoma mekongi</name>
    <name type="common">Parasitic worm</name>
    <dbReference type="NCBI Taxonomy" id="38744"/>
    <lineage>
        <taxon>Eukaryota</taxon>
        <taxon>Metazoa</taxon>
        <taxon>Spiralia</taxon>
        <taxon>Lophotrochozoa</taxon>
        <taxon>Platyhelminthes</taxon>
        <taxon>Trematoda</taxon>
        <taxon>Digenea</taxon>
        <taxon>Strigeidida</taxon>
        <taxon>Schistosomatoidea</taxon>
        <taxon>Schistosomatidae</taxon>
        <taxon>Schistosoma</taxon>
    </lineage>
</organism>
<keyword evidence="1" id="KW-0472">Membrane</keyword>
<comment type="caution">
    <text evidence="2">The sequence shown here is derived from an EMBL/GenBank/DDBJ whole genome shotgun (WGS) entry which is preliminary data.</text>
</comment>
<evidence type="ECO:0000313" key="2">
    <source>
        <dbReference type="EMBL" id="KAK4473029.1"/>
    </source>
</evidence>